<comment type="similarity">
    <text evidence="7">Belongs to the methyl-accepting chemotaxis (MCP) protein family.</text>
</comment>
<evidence type="ECO:0000256" key="6">
    <source>
        <dbReference type="ARBA" id="ARBA00023224"/>
    </source>
</evidence>
<accession>A0ABQ1Q0W2</accession>
<dbReference type="Pfam" id="PF00015">
    <property type="entry name" value="MCPsignal"/>
    <property type="match status" value="1"/>
</dbReference>
<keyword evidence="2" id="KW-1003">Cell membrane</keyword>
<dbReference type="CDD" id="cd11386">
    <property type="entry name" value="MCP_signal"/>
    <property type="match status" value="1"/>
</dbReference>
<evidence type="ECO:0000313" key="12">
    <source>
        <dbReference type="Proteomes" id="UP000638188"/>
    </source>
</evidence>
<evidence type="ECO:0000256" key="1">
    <source>
        <dbReference type="ARBA" id="ARBA00004651"/>
    </source>
</evidence>
<evidence type="ECO:0000259" key="9">
    <source>
        <dbReference type="PROSITE" id="PS50111"/>
    </source>
</evidence>
<evidence type="ECO:0000256" key="3">
    <source>
        <dbReference type="ARBA" id="ARBA00022692"/>
    </source>
</evidence>
<comment type="caution">
    <text evidence="11">The sequence shown here is derived from an EMBL/GenBank/DDBJ whole genome shotgun (WGS) entry which is preliminary data.</text>
</comment>
<evidence type="ECO:0000256" key="8">
    <source>
        <dbReference type="PROSITE-ProRule" id="PRU00284"/>
    </source>
</evidence>
<protein>
    <submittedName>
        <fullName evidence="11">Methyl-accepting chemotaxis protein</fullName>
    </submittedName>
</protein>
<dbReference type="PANTHER" id="PTHR32089">
    <property type="entry name" value="METHYL-ACCEPTING CHEMOTAXIS PROTEIN MCPB"/>
    <property type="match status" value="1"/>
</dbReference>
<proteinExistence type="inferred from homology"/>
<evidence type="ECO:0000256" key="5">
    <source>
        <dbReference type="ARBA" id="ARBA00023136"/>
    </source>
</evidence>
<sequence length="547" mass="59023">MTLLRRFSISQRLLAGTSLTLLIIFALVGGFAVDFRQSLLDGRGLKTQHIVESGMGVLQYFHDRQLSGELTREEAVAAAMVALEGQRYGDNDYFWVHTLDLQMLMHPFSKALVGNSVAQVKDPNGKFLFREMNDVVRADSAGFVAYDWPKPGVTDPVPKISYVSLFEPWGVVLGSGIYLDDVNGFFWAEMAPKLILAGFGLLVLIGFNLLIARSINGPLGHAVRAMNDIATGDGDLTRRLDTSGNDEVAGLARGFNAFTDKLTGVIDELREVVSRNREIASEVGGAMAKAEASYNQQSSELETIASAVEEMSSTVEEIARRMSDSAGAAKEAGDQTAKGHETAELTSAMMVTLANDIERAGQAVSELNENSKTIGSVLSVIRGVADQTNLLALNAAIEAARAGEQGRGFAVVADEVRTLASRTQRSTDEIQEMITLLQNGTTKAVESMEGSHRQSEEMQAQVEASRTALGLIATSVSTITDMTHQVAAAAEQQSQTSNEIARSLNQLSALGGKVMFELKDTAENTEHLKEAAEQLERLIGQFKTARL</sequence>
<evidence type="ECO:0000256" key="2">
    <source>
        <dbReference type="ARBA" id="ARBA00022475"/>
    </source>
</evidence>
<dbReference type="InterPro" id="IPR004089">
    <property type="entry name" value="MCPsignal_dom"/>
</dbReference>
<dbReference type="SUPFAM" id="SSF58104">
    <property type="entry name" value="Methyl-accepting chemotaxis protein (MCP) signaling domain"/>
    <property type="match status" value="1"/>
</dbReference>
<dbReference type="PROSITE" id="PS50111">
    <property type="entry name" value="CHEMOTAXIS_TRANSDUC_2"/>
    <property type="match status" value="1"/>
</dbReference>
<keyword evidence="4" id="KW-1133">Transmembrane helix</keyword>
<organism evidence="11 12">
    <name type="scientific">Halopseudomonas salina</name>
    <dbReference type="NCBI Taxonomy" id="1323744"/>
    <lineage>
        <taxon>Bacteria</taxon>
        <taxon>Pseudomonadati</taxon>
        <taxon>Pseudomonadota</taxon>
        <taxon>Gammaproteobacteria</taxon>
        <taxon>Pseudomonadales</taxon>
        <taxon>Pseudomonadaceae</taxon>
        <taxon>Halopseudomonas</taxon>
    </lineage>
</organism>
<dbReference type="Gene3D" id="3.30.450.20">
    <property type="entry name" value="PAS domain"/>
    <property type="match status" value="1"/>
</dbReference>
<reference evidence="12" key="1">
    <citation type="journal article" date="2019" name="Int. J. Syst. Evol. Microbiol.">
        <title>The Global Catalogue of Microorganisms (GCM) 10K type strain sequencing project: providing services to taxonomists for standard genome sequencing and annotation.</title>
        <authorList>
            <consortium name="The Broad Institute Genomics Platform"/>
            <consortium name="The Broad Institute Genome Sequencing Center for Infectious Disease"/>
            <person name="Wu L."/>
            <person name="Ma J."/>
        </authorList>
    </citation>
    <scope>NUCLEOTIDE SEQUENCE [LARGE SCALE GENOMIC DNA]</scope>
    <source>
        <strain evidence="12">CGMCC 1.12482</strain>
    </source>
</reference>
<evidence type="ECO:0000259" key="10">
    <source>
        <dbReference type="PROSITE" id="PS50885"/>
    </source>
</evidence>
<dbReference type="InterPro" id="IPR033480">
    <property type="entry name" value="sCache_2"/>
</dbReference>
<dbReference type="SMART" id="SM00283">
    <property type="entry name" value="MA"/>
    <property type="match status" value="1"/>
</dbReference>
<evidence type="ECO:0000256" key="4">
    <source>
        <dbReference type="ARBA" id="ARBA00022989"/>
    </source>
</evidence>
<evidence type="ECO:0000313" key="11">
    <source>
        <dbReference type="EMBL" id="GGD09239.1"/>
    </source>
</evidence>
<dbReference type="RefSeq" id="WP_150278879.1">
    <property type="nucleotide sequence ID" value="NZ_BMFF01000007.1"/>
</dbReference>
<dbReference type="PANTHER" id="PTHR32089:SF112">
    <property type="entry name" value="LYSOZYME-LIKE PROTEIN-RELATED"/>
    <property type="match status" value="1"/>
</dbReference>
<feature type="domain" description="Methyl-accepting transducer" evidence="9">
    <location>
        <begin position="272"/>
        <end position="508"/>
    </location>
</feature>
<dbReference type="SMART" id="SM00304">
    <property type="entry name" value="HAMP"/>
    <property type="match status" value="1"/>
</dbReference>
<keyword evidence="5" id="KW-0472">Membrane</keyword>
<dbReference type="Pfam" id="PF00672">
    <property type="entry name" value="HAMP"/>
    <property type="match status" value="1"/>
</dbReference>
<comment type="subcellular location">
    <subcellularLocation>
        <location evidence="1">Cell membrane</location>
        <topology evidence="1">Multi-pass membrane protein</topology>
    </subcellularLocation>
</comment>
<gene>
    <name evidence="11" type="ORF">GCM10007418_30390</name>
</gene>
<dbReference type="EMBL" id="BMFF01000007">
    <property type="protein sequence ID" value="GGD09239.1"/>
    <property type="molecule type" value="Genomic_DNA"/>
</dbReference>
<feature type="domain" description="HAMP" evidence="10">
    <location>
        <begin position="213"/>
        <end position="267"/>
    </location>
</feature>
<dbReference type="SMART" id="SM01049">
    <property type="entry name" value="Cache_2"/>
    <property type="match status" value="1"/>
</dbReference>
<keyword evidence="6 8" id="KW-0807">Transducer</keyword>
<dbReference type="Gene3D" id="1.10.287.950">
    <property type="entry name" value="Methyl-accepting chemotaxis protein"/>
    <property type="match status" value="1"/>
</dbReference>
<dbReference type="Pfam" id="PF17200">
    <property type="entry name" value="sCache_2"/>
    <property type="match status" value="1"/>
</dbReference>
<name>A0ABQ1Q0W2_9GAMM</name>
<keyword evidence="12" id="KW-1185">Reference proteome</keyword>
<dbReference type="CDD" id="cd06225">
    <property type="entry name" value="HAMP"/>
    <property type="match status" value="1"/>
</dbReference>
<dbReference type="Proteomes" id="UP000638188">
    <property type="component" value="Unassembled WGS sequence"/>
</dbReference>
<dbReference type="InterPro" id="IPR003660">
    <property type="entry name" value="HAMP_dom"/>
</dbReference>
<keyword evidence="3" id="KW-0812">Transmembrane</keyword>
<evidence type="ECO:0000256" key="7">
    <source>
        <dbReference type="ARBA" id="ARBA00029447"/>
    </source>
</evidence>
<dbReference type="PROSITE" id="PS50885">
    <property type="entry name" value="HAMP"/>
    <property type="match status" value="1"/>
</dbReference>